<dbReference type="InterPro" id="IPR042173">
    <property type="entry name" value="RNase_J_2"/>
</dbReference>
<evidence type="ECO:0000313" key="2">
    <source>
        <dbReference type="Proteomes" id="UP000831817"/>
    </source>
</evidence>
<name>A0ABN6PDV7_9EURY</name>
<protein>
    <submittedName>
        <fullName evidence="1">Uncharacterized protein</fullName>
    </submittedName>
</protein>
<reference evidence="1 2" key="1">
    <citation type="submission" date="2022-04" db="EMBL/GenBank/DDBJ databases">
        <title>Complete genome of Methanothermobacter tenebrarum strain RMAS.</title>
        <authorList>
            <person name="Nakamura K."/>
            <person name="Oshima K."/>
            <person name="Hattori M."/>
            <person name="Kamagata Y."/>
            <person name="Takamizawa K."/>
        </authorList>
    </citation>
    <scope>NUCLEOTIDE SEQUENCE [LARGE SCALE GENOMIC DNA]</scope>
    <source>
        <strain evidence="1 2">RMAS</strain>
    </source>
</reference>
<accession>A0ABN6PDV7</accession>
<organism evidence="1 2">
    <name type="scientific">Methanothermobacter tenebrarum</name>
    <dbReference type="NCBI Taxonomy" id="680118"/>
    <lineage>
        <taxon>Archaea</taxon>
        <taxon>Methanobacteriati</taxon>
        <taxon>Methanobacteriota</taxon>
        <taxon>Methanomada group</taxon>
        <taxon>Methanobacteria</taxon>
        <taxon>Methanobacteriales</taxon>
        <taxon>Methanobacteriaceae</taxon>
        <taxon>Methanothermobacter</taxon>
    </lineage>
</organism>
<sequence>MISEGTRITEKENLTEEDIENEVIEKISNFNGLVIVDYPIRDLDRLLTFYKAAINTDRTLVIN</sequence>
<dbReference type="Gene3D" id="3.40.50.10710">
    <property type="entry name" value="Metallo-hydrolase/oxidoreductase"/>
    <property type="match status" value="1"/>
</dbReference>
<gene>
    <name evidence="1" type="ORF">MTTB_03550</name>
</gene>
<keyword evidence="2" id="KW-1185">Reference proteome</keyword>
<dbReference type="EMBL" id="AP025698">
    <property type="protein sequence ID" value="BDH78976.1"/>
    <property type="molecule type" value="Genomic_DNA"/>
</dbReference>
<proteinExistence type="predicted"/>
<evidence type="ECO:0000313" key="1">
    <source>
        <dbReference type="EMBL" id="BDH78976.1"/>
    </source>
</evidence>
<dbReference type="Proteomes" id="UP000831817">
    <property type="component" value="Chromosome"/>
</dbReference>
<dbReference type="RefSeq" id="WP_248564833.1">
    <property type="nucleotide sequence ID" value="NZ_AP025698.1"/>
</dbReference>
<dbReference type="GeneID" id="71964863"/>